<reference evidence="3 4" key="1">
    <citation type="submission" date="2019-09" db="EMBL/GenBank/DDBJ databases">
        <title>The hologenome of the rock-dwelling lichen Lasallia pustulata.</title>
        <authorList>
            <person name="Greshake Tzovaras B."/>
            <person name="Segers F."/>
            <person name="Bicker A."/>
            <person name="Dal Grande F."/>
            <person name="Otte J."/>
            <person name="Hankeln T."/>
            <person name="Schmitt I."/>
            <person name="Ebersberger I."/>
        </authorList>
    </citation>
    <scope>NUCLEOTIDE SEQUENCE [LARGE SCALE GENOMIC DNA]</scope>
    <source>
        <strain evidence="3">A1-1</strain>
    </source>
</reference>
<comment type="caution">
    <text evidence="3">The sequence shown here is derived from an EMBL/GenBank/DDBJ whole genome shotgun (WGS) entry which is preliminary data.</text>
</comment>
<evidence type="ECO:0000259" key="2">
    <source>
        <dbReference type="PROSITE" id="PS50006"/>
    </source>
</evidence>
<protein>
    <recommendedName>
        <fullName evidence="2">FHA domain-containing protein</fullName>
    </recommendedName>
</protein>
<feature type="compositionally biased region" description="Low complexity" evidence="1">
    <location>
        <begin position="120"/>
        <end position="137"/>
    </location>
</feature>
<organism evidence="3 4">
    <name type="scientific">Lasallia pustulata</name>
    <dbReference type="NCBI Taxonomy" id="136370"/>
    <lineage>
        <taxon>Eukaryota</taxon>
        <taxon>Fungi</taxon>
        <taxon>Dikarya</taxon>
        <taxon>Ascomycota</taxon>
        <taxon>Pezizomycotina</taxon>
        <taxon>Lecanoromycetes</taxon>
        <taxon>OSLEUM clade</taxon>
        <taxon>Umbilicariomycetidae</taxon>
        <taxon>Umbilicariales</taxon>
        <taxon>Umbilicariaceae</taxon>
        <taxon>Lasallia</taxon>
    </lineage>
</organism>
<dbReference type="Gene3D" id="2.60.200.20">
    <property type="match status" value="1"/>
</dbReference>
<feature type="region of interest" description="Disordered" evidence="1">
    <location>
        <begin position="1"/>
        <end position="188"/>
    </location>
</feature>
<dbReference type="Pfam" id="PF00498">
    <property type="entry name" value="FHA"/>
    <property type="match status" value="1"/>
</dbReference>
<dbReference type="Proteomes" id="UP000324767">
    <property type="component" value="Unassembled WGS sequence"/>
</dbReference>
<proteinExistence type="predicted"/>
<dbReference type="InterPro" id="IPR050923">
    <property type="entry name" value="Cell_Proc_Reg/RNA_Proc"/>
</dbReference>
<evidence type="ECO:0000256" key="1">
    <source>
        <dbReference type="SAM" id="MobiDB-lite"/>
    </source>
</evidence>
<dbReference type="InterPro" id="IPR008984">
    <property type="entry name" value="SMAD_FHA_dom_sf"/>
</dbReference>
<dbReference type="InterPro" id="IPR000253">
    <property type="entry name" value="FHA_dom"/>
</dbReference>
<dbReference type="PROSITE" id="PS50006">
    <property type="entry name" value="FHA_DOMAIN"/>
    <property type="match status" value="1"/>
</dbReference>
<dbReference type="SUPFAM" id="SSF49879">
    <property type="entry name" value="SMAD/FHA domain"/>
    <property type="match status" value="1"/>
</dbReference>
<dbReference type="EMBL" id="VXIT01000012">
    <property type="protein sequence ID" value="KAA6408746.1"/>
    <property type="molecule type" value="Genomic_DNA"/>
</dbReference>
<feature type="domain" description="FHA" evidence="2">
    <location>
        <begin position="238"/>
        <end position="297"/>
    </location>
</feature>
<gene>
    <name evidence="3" type="ORF">FRX48_07089</name>
</gene>
<dbReference type="AlphaFoldDB" id="A0A5M8PIR9"/>
<evidence type="ECO:0000313" key="4">
    <source>
        <dbReference type="Proteomes" id="UP000324767"/>
    </source>
</evidence>
<evidence type="ECO:0000313" key="3">
    <source>
        <dbReference type="EMBL" id="KAA6408746.1"/>
    </source>
</evidence>
<feature type="compositionally biased region" description="Basic residues" evidence="1">
    <location>
        <begin position="100"/>
        <end position="115"/>
    </location>
</feature>
<dbReference type="SMART" id="SM00240">
    <property type="entry name" value="FHA"/>
    <property type="match status" value="1"/>
</dbReference>
<feature type="compositionally biased region" description="Basic and acidic residues" evidence="1">
    <location>
        <begin position="22"/>
        <end position="63"/>
    </location>
</feature>
<name>A0A5M8PIR9_9LECA</name>
<dbReference type="OrthoDB" id="444265at2759"/>
<accession>A0A5M8PIR9</accession>
<dbReference type="PANTHER" id="PTHR23308">
    <property type="entry name" value="NUCLEAR INHIBITOR OF PROTEIN PHOSPHATASE-1"/>
    <property type="match status" value="1"/>
</dbReference>
<sequence length="311" mass="34996">MADHDPDRRERRRRRSRSYSSEPHDSKTRQANDPRRTKAPGRERDRAKHHDDKYPRRRADPPRRRSYSPDPPHRKRHRSYSQDRDSTKRRRSPHDDHPRPSRPRRASRSRSRSRPPRPAANPSLPSAPQLALATPPTSQRPRGPLPSQAASFSNRSSDPPPSNNLSKRSPPPEKQTPNFLPTGKLATESNTVAGTSVVLKYHEPPDARLPPAAQPWRLYVFKGAGLLSTLELASRSCWLFGREKSVVDVATEHPSCSGQHAVVQFRYRVVGEGGARVRPYVMDLESANGTRVNGEGVPGGRFVEAEEMVGV</sequence>